<dbReference type="AlphaFoldDB" id="A0A316A9K1"/>
<keyword evidence="2" id="KW-1185">Reference proteome</keyword>
<protein>
    <submittedName>
        <fullName evidence="1">Uncharacterized protein</fullName>
    </submittedName>
</protein>
<organism evidence="1 2">
    <name type="scientific">Quadrisphaera granulorum</name>
    <dbReference type="NCBI Taxonomy" id="317664"/>
    <lineage>
        <taxon>Bacteria</taxon>
        <taxon>Bacillati</taxon>
        <taxon>Actinomycetota</taxon>
        <taxon>Actinomycetes</taxon>
        <taxon>Kineosporiales</taxon>
        <taxon>Kineosporiaceae</taxon>
        <taxon>Quadrisphaera</taxon>
    </lineage>
</organism>
<accession>A0A316A9K1</accession>
<dbReference type="EMBL" id="QGDQ01000010">
    <property type="protein sequence ID" value="PWJ53878.1"/>
    <property type="molecule type" value="Genomic_DNA"/>
</dbReference>
<gene>
    <name evidence="1" type="ORF">BXY45_110121</name>
</gene>
<proteinExistence type="predicted"/>
<sequence>MEPCPDVIRECTLCGGDFVETAPSPATSRGSSARCVALCAACVSATAQFSLVG</sequence>
<comment type="caution">
    <text evidence="1">The sequence shown here is derived from an EMBL/GenBank/DDBJ whole genome shotgun (WGS) entry which is preliminary data.</text>
</comment>
<name>A0A316A9K1_9ACTN</name>
<dbReference type="Proteomes" id="UP000245469">
    <property type="component" value="Unassembled WGS sequence"/>
</dbReference>
<evidence type="ECO:0000313" key="2">
    <source>
        <dbReference type="Proteomes" id="UP000245469"/>
    </source>
</evidence>
<reference evidence="1 2" key="1">
    <citation type="submission" date="2018-03" db="EMBL/GenBank/DDBJ databases">
        <title>Genomic Encyclopedia of Archaeal and Bacterial Type Strains, Phase II (KMG-II): from individual species to whole genera.</title>
        <authorList>
            <person name="Goeker M."/>
        </authorList>
    </citation>
    <scope>NUCLEOTIDE SEQUENCE [LARGE SCALE GENOMIC DNA]</scope>
    <source>
        <strain evidence="1 2">DSM 44889</strain>
    </source>
</reference>
<evidence type="ECO:0000313" key="1">
    <source>
        <dbReference type="EMBL" id="PWJ53878.1"/>
    </source>
</evidence>